<accession>A0A6L5G4Y4</accession>
<sequence>MTKTHDRRARLAAAATGACLALAVGSGAAGAPVAEPRTWPTEAIVEWAALEQSGDADEPVELEGELTAGLAREAAEVSTPIIGLSLEGESETYGDIQFELVGNAEVVLDATAALPPAYTGRMELTLKLTVEDPAGSLRAEQQLKGTLTAEGITSPAAFLEQPWSGEFTLVTGDPGAPAGTTENTAPFAGFKRFQVEQ</sequence>
<feature type="chain" id="PRO_5026680314" description="Htaa domain-containing protein" evidence="1">
    <location>
        <begin position="29"/>
        <end position="197"/>
    </location>
</feature>
<dbReference type="Proteomes" id="UP000477750">
    <property type="component" value="Unassembled WGS sequence"/>
</dbReference>
<evidence type="ECO:0000313" key="2">
    <source>
        <dbReference type="EMBL" id="MQM24698.1"/>
    </source>
</evidence>
<organism evidence="2 3">
    <name type="scientific">Glycomyces albidus</name>
    <dbReference type="NCBI Taxonomy" id="2656774"/>
    <lineage>
        <taxon>Bacteria</taxon>
        <taxon>Bacillati</taxon>
        <taxon>Actinomycetota</taxon>
        <taxon>Actinomycetes</taxon>
        <taxon>Glycomycetales</taxon>
        <taxon>Glycomycetaceae</taxon>
        <taxon>Glycomyces</taxon>
    </lineage>
</organism>
<proteinExistence type="predicted"/>
<name>A0A6L5G4Y4_9ACTN</name>
<evidence type="ECO:0000313" key="3">
    <source>
        <dbReference type="Proteomes" id="UP000477750"/>
    </source>
</evidence>
<evidence type="ECO:0000256" key="1">
    <source>
        <dbReference type="SAM" id="SignalP"/>
    </source>
</evidence>
<keyword evidence="3" id="KW-1185">Reference proteome</keyword>
<evidence type="ECO:0008006" key="4">
    <source>
        <dbReference type="Google" id="ProtNLM"/>
    </source>
</evidence>
<gene>
    <name evidence="2" type="ORF">GFD30_03750</name>
</gene>
<feature type="signal peptide" evidence="1">
    <location>
        <begin position="1"/>
        <end position="28"/>
    </location>
</feature>
<dbReference type="PROSITE" id="PS51318">
    <property type="entry name" value="TAT"/>
    <property type="match status" value="1"/>
</dbReference>
<dbReference type="AlphaFoldDB" id="A0A6L5G4Y4"/>
<protein>
    <recommendedName>
        <fullName evidence="4">Htaa domain-containing protein</fullName>
    </recommendedName>
</protein>
<keyword evidence="1" id="KW-0732">Signal</keyword>
<dbReference type="RefSeq" id="WP_153023889.1">
    <property type="nucleotide sequence ID" value="NZ_WIAO01000003.1"/>
</dbReference>
<comment type="caution">
    <text evidence="2">The sequence shown here is derived from an EMBL/GenBank/DDBJ whole genome shotgun (WGS) entry which is preliminary data.</text>
</comment>
<reference evidence="2 3" key="1">
    <citation type="submission" date="2019-10" db="EMBL/GenBank/DDBJ databases">
        <title>Glycomyces albidus sp. nov., a novel actinomycete isolated from rhizosphere soil of wheat (Triticum aestivum L.).</title>
        <authorList>
            <person name="Qian L."/>
        </authorList>
    </citation>
    <scope>NUCLEOTIDE SEQUENCE [LARGE SCALE GENOMIC DNA]</scope>
    <source>
        <strain evidence="2 3">NEAU-7082</strain>
    </source>
</reference>
<dbReference type="InterPro" id="IPR006311">
    <property type="entry name" value="TAT_signal"/>
</dbReference>
<dbReference type="EMBL" id="WIAO01000003">
    <property type="protein sequence ID" value="MQM24698.1"/>
    <property type="molecule type" value="Genomic_DNA"/>
</dbReference>